<dbReference type="Proteomes" id="UP000189683">
    <property type="component" value="Plasmid pKNA01"/>
</dbReference>
<dbReference type="Proteomes" id="UP000247512">
    <property type="component" value="Unassembled WGS sequence"/>
</dbReference>
<evidence type="ECO:0000313" key="3">
    <source>
        <dbReference type="Proteomes" id="UP000189683"/>
    </source>
</evidence>
<evidence type="ECO:0000313" key="1">
    <source>
        <dbReference type="EMBL" id="AQU89228.1"/>
    </source>
</evidence>
<keyword evidence="1" id="KW-0614">Plasmid</keyword>
<dbReference type="RefSeq" id="WP_078528390.1">
    <property type="nucleotide sequence ID" value="NZ_CP019876.1"/>
</dbReference>
<proteinExistence type="predicted"/>
<keyword evidence="4" id="KW-1185">Reference proteome</keyword>
<sequence>MYAYCYRGGQIEFGEKMPEGALPLGNDEDSKKLMDAVRTNARLAYDNKTLLVPGIPEAGSDDDALEAWRYFREIIEWRLEGRTGFPERKNTIQ</sequence>
<geneLocation type="plasmid" evidence="3">
    <name>pkna01</name>
</geneLocation>
<accession>A0A9N7CNY5</accession>
<dbReference type="AlphaFoldDB" id="A0A9N7CNY5"/>
<name>A0A9N7CNY5_9PROT</name>
<reference evidence="1 3" key="1">
    <citation type="submission" date="2017-02" db="EMBL/GenBank/DDBJ databases">
        <title>zhang.</title>
        <authorList>
            <person name="Zhang H."/>
        </authorList>
    </citation>
    <scope>NUCLEOTIDE SEQUENCE [LARGE SCALE GENOMIC DNA]</scope>
    <source>
        <strain evidence="1 3">RZS01</strain>
        <plasmid evidence="3">pkna01</plasmid>
        <plasmid evidence="1">pKNA01</plasmid>
    </source>
</reference>
<reference evidence="2 4" key="2">
    <citation type="submission" date="2017-06" db="EMBL/GenBank/DDBJ databases">
        <title>A draft genome sequence of Komagataeibacter nataicola LMG 1536.</title>
        <authorList>
            <person name="Skraban J."/>
            <person name="Cleenwerck I."/>
            <person name="Vandamme P."/>
            <person name="Trcek J."/>
        </authorList>
    </citation>
    <scope>NUCLEOTIDE SEQUENCE [LARGE SCALE GENOMIC DNA]</scope>
    <source>
        <strain evidence="2 4">LMG 1536</strain>
    </source>
</reference>
<dbReference type="EMBL" id="NIRT01000013">
    <property type="protein sequence ID" value="PYD66312.1"/>
    <property type="molecule type" value="Genomic_DNA"/>
</dbReference>
<gene>
    <name evidence="1" type="ORF">B0W47_16745</name>
    <name evidence="2" type="ORF">CDI09_09190</name>
</gene>
<geneLocation type="plasmid" evidence="1">
    <name>pKNA01</name>
</geneLocation>
<dbReference type="OrthoDB" id="6431873at2"/>
<evidence type="ECO:0000313" key="4">
    <source>
        <dbReference type="Proteomes" id="UP000247512"/>
    </source>
</evidence>
<dbReference type="KEGG" id="kna:B0W47_16745"/>
<evidence type="ECO:0000313" key="2">
    <source>
        <dbReference type="EMBL" id="PYD66312.1"/>
    </source>
</evidence>
<organism evidence="1 3">
    <name type="scientific">Komagataeibacter nataicola</name>
    <dbReference type="NCBI Taxonomy" id="265960"/>
    <lineage>
        <taxon>Bacteria</taxon>
        <taxon>Pseudomonadati</taxon>
        <taxon>Pseudomonadota</taxon>
        <taxon>Alphaproteobacteria</taxon>
        <taxon>Acetobacterales</taxon>
        <taxon>Acetobacteraceae</taxon>
        <taxon>Komagataeibacter</taxon>
    </lineage>
</organism>
<protein>
    <submittedName>
        <fullName evidence="2">Host nuclease inhibitor protein</fullName>
    </submittedName>
</protein>
<dbReference type="EMBL" id="CP019876">
    <property type="protein sequence ID" value="AQU89228.1"/>
    <property type="molecule type" value="Genomic_DNA"/>
</dbReference>